<protein>
    <recommendedName>
        <fullName evidence="4">LysM domain-containing protein</fullName>
    </recommendedName>
</protein>
<dbReference type="Pfam" id="PF07719">
    <property type="entry name" value="TPR_2"/>
    <property type="match status" value="1"/>
</dbReference>
<feature type="repeat" description="TPR" evidence="3">
    <location>
        <begin position="441"/>
        <end position="474"/>
    </location>
</feature>
<dbReference type="Pfam" id="PF13181">
    <property type="entry name" value="TPR_8"/>
    <property type="match status" value="1"/>
</dbReference>
<dbReference type="AlphaFoldDB" id="A0A2G6KET7"/>
<dbReference type="Gene3D" id="1.25.40.10">
    <property type="entry name" value="Tetratricopeptide repeat domain"/>
    <property type="match status" value="4"/>
</dbReference>
<dbReference type="SUPFAM" id="SSF54106">
    <property type="entry name" value="LysM domain"/>
    <property type="match status" value="1"/>
</dbReference>
<dbReference type="PANTHER" id="PTHR44943">
    <property type="entry name" value="CELLULOSE SYNTHASE OPERON PROTEIN C"/>
    <property type="match status" value="1"/>
</dbReference>
<dbReference type="Gene3D" id="3.10.350.10">
    <property type="entry name" value="LysM domain"/>
    <property type="match status" value="1"/>
</dbReference>
<reference evidence="5 6" key="1">
    <citation type="submission" date="2017-10" db="EMBL/GenBank/DDBJ databases">
        <title>Novel microbial diversity and functional potential in the marine mammal oral microbiome.</title>
        <authorList>
            <person name="Dudek N.K."/>
            <person name="Sun C.L."/>
            <person name="Burstein D."/>
            <person name="Kantor R.S."/>
            <person name="Aliaga Goltsman D.S."/>
            <person name="Bik E.M."/>
            <person name="Thomas B.C."/>
            <person name="Banfield J.F."/>
            <person name="Relman D.A."/>
        </authorList>
    </citation>
    <scope>NUCLEOTIDE SEQUENCE [LARGE SCALE GENOMIC DNA]</scope>
    <source>
        <strain evidence="5">DOLJORAL78_47_16</strain>
    </source>
</reference>
<dbReference type="InterPro" id="IPR011990">
    <property type="entry name" value="TPR-like_helical_dom_sf"/>
</dbReference>
<dbReference type="Proteomes" id="UP000230821">
    <property type="component" value="Unassembled WGS sequence"/>
</dbReference>
<dbReference type="InterPro" id="IPR051685">
    <property type="entry name" value="Ycf3/AcsC/BcsC/TPR_MFPF"/>
</dbReference>
<dbReference type="PROSITE" id="PS50005">
    <property type="entry name" value="TPR"/>
    <property type="match status" value="5"/>
</dbReference>
<name>A0A2G6KET7_9BACT</name>
<evidence type="ECO:0000256" key="1">
    <source>
        <dbReference type="ARBA" id="ARBA00022737"/>
    </source>
</evidence>
<gene>
    <name evidence="5" type="ORF">CSA56_08435</name>
</gene>
<keyword evidence="2 3" id="KW-0802">TPR repeat</keyword>
<feature type="domain" description="LysM" evidence="4">
    <location>
        <begin position="268"/>
        <end position="315"/>
    </location>
</feature>
<dbReference type="InterPro" id="IPR036779">
    <property type="entry name" value="LysM_dom_sf"/>
</dbReference>
<dbReference type="InterPro" id="IPR018392">
    <property type="entry name" value="LysM"/>
</dbReference>
<keyword evidence="1" id="KW-0677">Repeat</keyword>
<proteinExistence type="predicted"/>
<dbReference type="SMART" id="SM00257">
    <property type="entry name" value="LysM"/>
    <property type="match status" value="1"/>
</dbReference>
<dbReference type="InterPro" id="IPR013105">
    <property type="entry name" value="TPR_2"/>
</dbReference>
<accession>A0A2G6KET7</accession>
<dbReference type="PROSITE" id="PS51782">
    <property type="entry name" value="LYSM"/>
    <property type="match status" value="1"/>
</dbReference>
<dbReference type="Pfam" id="PF01476">
    <property type="entry name" value="LysM"/>
    <property type="match status" value="1"/>
</dbReference>
<sequence>MKGYVTMYRMNVVKSRMFLLYVFTMILGSLIVDGCSSVSLFPPSQEDQSSYEYSPTYQQGQQLFEAGQYQKAIAVWETVPPNTPEYRDAQLAIRKARLRIQDLAEGELTSSETATQFDAYVEQAEELERAGQVREALQLYEEARQLYPQNVLLHQKIEEIHLLLDDSVERHKALGELYLSQGAYQQSQKEWEGLLDIDPTNQLAKQRLADLEVLMATNARIFLQRGRSLMNKGLIHGARKEFEKALQVEPNNERPLTYLSSLEQISFTIYTVEKGDTLSSIAAKYTENPSDFRILADFNQLTDYSQLRIGQELKIPHILKFREILSPDEVDILGDINNNNLSGEDTAEARDMPPVPETEMTEELQHVFEQGIVAYNQGNFREALTLFNRVYEQNTNNVDVYDYIVRSIANLQGESETSDDTAVSAPAEDISEKELIGTAEVGSLLDTAETYREAGNLKKSAEAYEQALRLDPENAEIIQKLEESRDDIKKQITVHLNEGIKLFNQEALEEAIQEWDKVLELDPVNQQAASYRAQAEKRLNALKETR</sequence>
<feature type="repeat" description="TPR" evidence="3">
    <location>
        <begin position="492"/>
        <end position="525"/>
    </location>
</feature>
<comment type="caution">
    <text evidence="5">The sequence shown here is derived from an EMBL/GenBank/DDBJ whole genome shotgun (WGS) entry which is preliminary data.</text>
</comment>
<feature type="repeat" description="TPR" evidence="3">
    <location>
        <begin position="168"/>
        <end position="201"/>
    </location>
</feature>
<dbReference type="PANTHER" id="PTHR44943:SF8">
    <property type="entry name" value="TPR REPEAT-CONTAINING PROTEIN MJ0263"/>
    <property type="match status" value="1"/>
</dbReference>
<dbReference type="SUPFAM" id="SSF48452">
    <property type="entry name" value="TPR-like"/>
    <property type="match status" value="3"/>
</dbReference>
<dbReference type="InterPro" id="IPR005158">
    <property type="entry name" value="BTAD"/>
</dbReference>
<feature type="repeat" description="TPR" evidence="3">
    <location>
        <begin position="219"/>
        <end position="252"/>
    </location>
</feature>
<dbReference type="EMBL" id="PDSK01000091">
    <property type="protein sequence ID" value="PIE34155.1"/>
    <property type="molecule type" value="Genomic_DNA"/>
</dbReference>
<dbReference type="Pfam" id="PF03704">
    <property type="entry name" value="BTAD"/>
    <property type="match status" value="1"/>
</dbReference>
<organism evidence="5 6">
    <name type="scientific">candidate division KSB3 bacterium</name>
    <dbReference type="NCBI Taxonomy" id="2044937"/>
    <lineage>
        <taxon>Bacteria</taxon>
        <taxon>candidate division KSB3</taxon>
    </lineage>
</organism>
<feature type="repeat" description="TPR" evidence="3">
    <location>
        <begin position="117"/>
        <end position="150"/>
    </location>
</feature>
<evidence type="ECO:0000259" key="4">
    <source>
        <dbReference type="PROSITE" id="PS51782"/>
    </source>
</evidence>
<evidence type="ECO:0000313" key="6">
    <source>
        <dbReference type="Proteomes" id="UP000230821"/>
    </source>
</evidence>
<evidence type="ECO:0000256" key="2">
    <source>
        <dbReference type="ARBA" id="ARBA00022803"/>
    </source>
</evidence>
<dbReference type="InterPro" id="IPR019734">
    <property type="entry name" value="TPR_rpt"/>
</dbReference>
<dbReference type="SMART" id="SM00028">
    <property type="entry name" value="TPR"/>
    <property type="match status" value="7"/>
</dbReference>
<evidence type="ECO:0000313" key="5">
    <source>
        <dbReference type="EMBL" id="PIE34155.1"/>
    </source>
</evidence>
<dbReference type="CDD" id="cd00118">
    <property type="entry name" value="LysM"/>
    <property type="match status" value="1"/>
</dbReference>
<evidence type="ECO:0000256" key="3">
    <source>
        <dbReference type="PROSITE-ProRule" id="PRU00339"/>
    </source>
</evidence>